<dbReference type="Gene3D" id="1.10.150.670">
    <property type="entry name" value="Crossover junction endonuclease EME1, DNA-binding domain"/>
    <property type="match status" value="1"/>
</dbReference>
<dbReference type="Gene3D" id="1.10.150.110">
    <property type="entry name" value="DNA polymerase beta, N-terminal domain-like"/>
    <property type="match status" value="1"/>
</dbReference>
<dbReference type="SUPFAM" id="SSF52980">
    <property type="entry name" value="Restriction endonuclease-like"/>
    <property type="match status" value="1"/>
</dbReference>
<dbReference type="InterPro" id="IPR006166">
    <property type="entry name" value="ERCC4_domain"/>
</dbReference>
<evidence type="ECO:0000256" key="5">
    <source>
        <dbReference type="ARBA" id="ARBA00022723"/>
    </source>
</evidence>
<evidence type="ECO:0000256" key="6">
    <source>
        <dbReference type="ARBA" id="ARBA00022759"/>
    </source>
</evidence>
<evidence type="ECO:0000313" key="16">
    <source>
        <dbReference type="EMBL" id="KAK6730148.1"/>
    </source>
</evidence>
<dbReference type="InterPro" id="IPR047416">
    <property type="entry name" value="XPF_nuclease_Mus81"/>
</dbReference>
<dbReference type="PANTHER" id="PTHR13451:SF0">
    <property type="entry name" value="CROSSOVER JUNCTION ENDONUCLEASE MUS81"/>
    <property type="match status" value="1"/>
</dbReference>
<feature type="domain" description="ERCC4" evidence="15">
    <location>
        <begin position="212"/>
        <end position="308"/>
    </location>
</feature>
<evidence type="ECO:0000256" key="8">
    <source>
        <dbReference type="ARBA" id="ARBA00022801"/>
    </source>
</evidence>
<keyword evidence="8 13" id="KW-0378">Hydrolase</keyword>
<evidence type="ECO:0000256" key="7">
    <source>
        <dbReference type="ARBA" id="ARBA00022763"/>
    </source>
</evidence>
<dbReference type="InterPro" id="IPR011335">
    <property type="entry name" value="Restrct_endonuc-II-like"/>
</dbReference>
<keyword evidence="7 13" id="KW-0227">DNA damage</keyword>
<organism evidence="16 17">
    <name type="scientific">Necator americanus</name>
    <name type="common">Human hookworm</name>
    <dbReference type="NCBI Taxonomy" id="51031"/>
    <lineage>
        <taxon>Eukaryota</taxon>
        <taxon>Metazoa</taxon>
        <taxon>Ecdysozoa</taxon>
        <taxon>Nematoda</taxon>
        <taxon>Chromadorea</taxon>
        <taxon>Rhabditida</taxon>
        <taxon>Rhabditina</taxon>
        <taxon>Rhabditomorpha</taxon>
        <taxon>Strongyloidea</taxon>
        <taxon>Ancylostomatidae</taxon>
        <taxon>Bunostominae</taxon>
        <taxon>Necator</taxon>
    </lineage>
</organism>
<dbReference type="PANTHER" id="PTHR13451">
    <property type="entry name" value="CLASS II CROSSOVER JUNCTION ENDONUCLEASE MUS81"/>
    <property type="match status" value="1"/>
</dbReference>
<gene>
    <name evidence="16" type="primary">Necator_chrI.g3050</name>
    <name evidence="16" type="ORF">RB195_006921</name>
</gene>
<keyword evidence="12 13" id="KW-0539">Nucleus</keyword>
<proteinExistence type="inferred from homology"/>
<comment type="subcellular location">
    <subcellularLocation>
        <location evidence="2 13">Nucleus</location>
    </subcellularLocation>
</comment>
<dbReference type="SMART" id="SM00891">
    <property type="entry name" value="ERCC4"/>
    <property type="match status" value="1"/>
</dbReference>
<keyword evidence="9 13" id="KW-0460">Magnesium</keyword>
<evidence type="ECO:0000256" key="3">
    <source>
        <dbReference type="ARBA" id="ARBA00010015"/>
    </source>
</evidence>
<evidence type="ECO:0000256" key="4">
    <source>
        <dbReference type="ARBA" id="ARBA00022722"/>
    </source>
</evidence>
<comment type="cofactor">
    <cofactor evidence="1 13">
        <name>Mg(2+)</name>
        <dbReference type="ChEBI" id="CHEBI:18420"/>
    </cofactor>
</comment>
<dbReference type="InterPro" id="IPR033309">
    <property type="entry name" value="Mus81"/>
</dbReference>
<evidence type="ECO:0000256" key="2">
    <source>
        <dbReference type="ARBA" id="ARBA00004123"/>
    </source>
</evidence>
<dbReference type="InterPro" id="IPR042530">
    <property type="entry name" value="EME1/EME2_C"/>
</dbReference>
<keyword evidence="10 13" id="KW-0233">DNA recombination</keyword>
<comment type="subunit">
    <text evidence="13">Interacts with EME1.</text>
</comment>
<evidence type="ECO:0000256" key="1">
    <source>
        <dbReference type="ARBA" id="ARBA00001946"/>
    </source>
</evidence>
<comment type="similarity">
    <text evidence="3 13">Belongs to the XPF family.</text>
</comment>
<keyword evidence="5 13" id="KW-0479">Metal-binding</keyword>
<dbReference type="EC" id="3.1.22.-" evidence="13"/>
<keyword evidence="11 13" id="KW-0234">DNA repair</keyword>
<evidence type="ECO:0000256" key="9">
    <source>
        <dbReference type="ARBA" id="ARBA00022842"/>
    </source>
</evidence>
<comment type="caution">
    <text evidence="16">The sequence shown here is derived from an EMBL/GenBank/DDBJ whole genome shotgun (WGS) entry which is preliminary data.</text>
</comment>
<dbReference type="Gene3D" id="3.40.50.10130">
    <property type="match status" value="1"/>
</dbReference>
<evidence type="ECO:0000259" key="15">
    <source>
        <dbReference type="SMART" id="SM00891"/>
    </source>
</evidence>
<comment type="function">
    <text evidence="13">Interacts with EME1 to form a DNA structure-specific endonuclease with substrate preference for branched DNA structures with a 5'-end at the branch nick. Typical substrates include 3'-flap structures, D-loops, replication forks and nicked Holliday junctions. May be required in mitosis for the processing of stalled or collapsed replication fork intermediates. May be required in meiosis for the repair of meiosis-specific double strand breaks subsequent to single-end invasion (SEI).</text>
</comment>
<evidence type="ECO:0000256" key="10">
    <source>
        <dbReference type="ARBA" id="ARBA00023172"/>
    </source>
</evidence>
<accession>A0ABR1BXN5</accession>
<protein>
    <recommendedName>
        <fullName evidence="13">Crossover junction endonuclease MUS81</fullName>
        <ecNumber evidence="13">3.1.22.-</ecNumber>
    </recommendedName>
</protein>
<dbReference type="Proteomes" id="UP001303046">
    <property type="component" value="Unassembled WGS sequence"/>
</dbReference>
<feature type="region of interest" description="Disordered" evidence="14">
    <location>
        <begin position="129"/>
        <end position="149"/>
    </location>
</feature>
<evidence type="ECO:0000256" key="14">
    <source>
        <dbReference type="SAM" id="MobiDB-lite"/>
    </source>
</evidence>
<evidence type="ECO:0000256" key="11">
    <source>
        <dbReference type="ARBA" id="ARBA00023204"/>
    </source>
</evidence>
<dbReference type="EMBL" id="JAVFWL010000001">
    <property type="protein sequence ID" value="KAK6730148.1"/>
    <property type="molecule type" value="Genomic_DNA"/>
</dbReference>
<evidence type="ECO:0000256" key="13">
    <source>
        <dbReference type="RuleBase" id="RU369042"/>
    </source>
</evidence>
<dbReference type="Pfam" id="PF02732">
    <property type="entry name" value="ERCC4"/>
    <property type="match status" value="1"/>
</dbReference>
<sequence length="461" mass="52643">MTFGTETHIMFTNGIRRNMREKRAKIRAEYCQKFFYERLLRVWRGKIEDKNQKFVIYKAYTHLKNYPLELRTVADLRQIHGIGDTLATRCHSAWEAACAIHSALDLKTIKNLSDEELISFMDNGKRLRGTTMSSGSSGSQSKHTNFAKASTENPAQFHNPKIYDVACDADDGAIQSASGSTSEPAATLPSEDFPMQNICYVACDPCDQAEVLLIADAREDHGSMRGNTVVECLTSYSYRMEGRTLSVGDYLWVLRKVDGTEVVLDWVVERKTWQDLQQSIRMGRYEEQKQRLCRSPMKNRVYLVEGRFTPEYYACEQALATTMVTHGFMIQRTKSPEETAQFLCRITDHLKTMTATRQITGISYESLQELSKKANADTVKDMWIKQLMVCPGMSSHRAQQVAYRFPSMSSIIEQYSQAEDSLTDSLLSSTVPGVNRRLSVQMRKFFSVLHSTFPVEHHRLN</sequence>
<evidence type="ECO:0000256" key="12">
    <source>
        <dbReference type="ARBA" id="ARBA00023242"/>
    </source>
</evidence>
<name>A0ABR1BXN5_NECAM</name>
<dbReference type="CDD" id="cd20074">
    <property type="entry name" value="XPF_nuclease_Mus81"/>
    <property type="match status" value="1"/>
</dbReference>
<keyword evidence="6 13" id="KW-0255">Endonuclease</keyword>
<reference evidence="16 17" key="1">
    <citation type="submission" date="2023-08" db="EMBL/GenBank/DDBJ databases">
        <title>A Necator americanus chromosomal reference genome.</title>
        <authorList>
            <person name="Ilik V."/>
            <person name="Petrzelkova K.J."/>
            <person name="Pardy F."/>
            <person name="Fuh T."/>
            <person name="Niatou-Singa F.S."/>
            <person name="Gouil Q."/>
            <person name="Baker L."/>
            <person name="Ritchie M.E."/>
            <person name="Jex A.R."/>
            <person name="Gazzola D."/>
            <person name="Li H."/>
            <person name="Toshio Fujiwara R."/>
            <person name="Zhan B."/>
            <person name="Aroian R.V."/>
            <person name="Pafco B."/>
            <person name="Schwarz E.M."/>
        </authorList>
    </citation>
    <scope>NUCLEOTIDE SEQUENCE [LARGE SCALE GENOMIC DNA]</scope>
    <source>
        <strain evidence="16 17">Aroian</strain>
        <tissue evidence="16">Whole animal</tissue>
    </source>
</reference>
<keyword evidence="17" id="KW-1185">Reference proteome</keyword>
<dbReference type="SUPFAM" id="SSF47802">
    <property type="entry name" value="DNA polymerase beta, N-terminal domain-like"/>
    <property type="match status" value="1"/>
</dbReference>
<dbReference type="InterPro" id="IPR027421">
    <property type="entry name" value="DNA_pol_lamdba_lyase_dom_sf"/>
</dbReference>
<keyword evidence="4 13" id="KW-0540">Nuclease</keyword>
<evidence type="ECO:0000313" key="17">
    <source>
        <dbReference type="Proteomes" id="UP001303046"/>
    </source>
</evidence>